<dbReference type="OrthoDB" id="419317at2759"/>
<protein>
    <submittedName>
        <fullName evidence="3">Putative uv excision repair protein rad23</fullName>
    </submittedName>
</protein>
<dbReference type="PROSITE" id="PS50030">
    <property type="entry name" value="UBA"/>
    <property type="match status" value="1"/>
</dbReference>
<dbReference type="EMBL" id="SUNJ01014710">
    <property type="protein sequence ID" value="TPP56277.1"/>
    <property type="molecule type" value="Genomic_DNA"/>
</dbReference>
<dbReference type="AlphaFoldDB" id="A0A504YEX3"/>
<organism evidence="3 4">
    <name type="scientific">Fasciola gigantica</name>
    <name type="common">Giant liver fluke</name>
    <dbReference type="NCBI Taxonomy" id="46835"/>
    <lineage>
        <taxon>Eukaryota</taxon>
        <taxon>Metazoa</taxon>
        <taxon>Spiralia</taxon>
        <taxon>Lophotrochozoa</taxon>
        <taxon>Platyhelminthes</taxon>
        <taxon>Trematoda</taxon>
        <taxon>Digenea</taxon>
        <taxon>Plagiorchiida</taxon>
        <taxon>Echinostomata</taxon>
        <taxon>Echinostomatoidea</taxon>
        <taxon>Fasciolidae</taxon>
        <taxon>Fasciola</taxon>
    </lineage>
</organism>
<name>A0A504YEX3_FASGI</name>
<evidence type="ECO:0000256" key="1">
    <source>
        <dbReference type="SAM" id="MobiDB-lite"/>
    </source>
</evidence>
<proteinExistence type="predicted"/>
<evidence type="ECO:0000313" key="4">
    <source>
        <dbReference type="Proteomes" id="UP000316759"/>
    </source>
</evidence>
<dbReference type="STRING" id="46835.A0A504YEX3"/>
<feature type="domain" description="UBA" evidence="2">
    <location>
        <begin position="1"/>
        <end position="29"/>
    </location>
</feature>
<comment type="caution">
    <text evidence="3">The sequence shown here is derived from an EMBL/GenBank/DDBJ whole genome shotgun (WGS) entry which is preliminary data.</text>
</comment>
<dbReference type="Gene3D" id="1.10.8.10">
    <property type="entry name" value="DNA helicase RuvA subunit, C-terminal domain"/>
    <property type="match status" value="1"/>
</dbReference>
<feature type="region of interest" description="Disordered" evidence="1">
    <location>
        <begin position="35"/>
        <end position="96"/>
    </location>
</feature>
<evidence type="ECO:0000259" key="2">
    <source>
        <dbReference type="PROSITE" id="PS50030"/>
    </source>
</evidence>
<reference evidence="3 4" key="1">
    <citation type="submission" date="2019-04" db="EMBL/GenBank/DDBJ databases">
        <title>Annotation for the trematode Fasciola gigantica.</title>
        <authorList>
            <person name="Choi Y.-J."/>
        </authorList>
    </citation>
    <scope>NUCLEOTIDE SEQUENCE [LARGE SCALE GENOMIC DNA]</scope>
    <source>
        <strain evidence="3">Uganda_cow_1</strain>
    </source>
</reference>
<accession>A0A504YEX3</accession>
<feature type="compositionally biased region" description="Polar residues" evidence="1">
    <location>
        <begin position="50"/>
        <end position="69"/>
    </location>
</feature>
<keyword evidence="4" id="KW-1185">Reference proteome</keyword>
<dbReference type="InterPro" id="IPR015940">
    <property type="entry name" value="UBA"/>
</dbReference>
<evidence type="ECO:0000313" key="3">
    <source>
        <dbReference type="EMBL" id="TPP56277.1"/>
    </source>
</evidence>
<gene>
    <name evidence="3" type="ORF">FGIG_07857</name>
</gene>
<sequence length="96" mass="10035">MGFQRSMVAQPPGANLNNPEIAVEYLLSDNIPNLGIAEQPTAPGRIASESGAQDAQGDEQSTPESTASDNPIAALANSPQFQQMHAPVQANLEIPP</sequence>
<dbReference type="Proteomes" id="UP000316759">
    <property type="component" value="Unassembled WGS sequence"/>
</dbReference>